<feature type="active site" description="Charge relay system" evidence="5">
    <location>
        <position position="489"/>
    </location>
</feature>
<feature type="domain" description="Peptidase S8/S53" evidence="7">
    <location>
        <begin position="252"/>
        <end position="525"/>
    </location>
</feature>
<keyword evidence="9" id="KW-1185">Reference proteome</keyword>
<protein>
    <submittedName>
        <fullName evidence="8">Subtilisin family serine protease</fullName>
    </submittedName>
</protein>
<feature type="chain" id="PRO_5016313213" evidence="6">
    <location>
        <begin position="22"/>
        <end position="758"/>
    </location>
</feature>
<sequence>MHRILASALTITLSLAATAHAQKDAPAFSQPATVKVIATDVPLATLAVNSKVQPAVSKIEGVDGGPSRLVGRVIGASGASTDLVKDEVIVRTDDKAALEAFVQRWNGDVLTRTDFRKAGLDMPAQYLVRVDTSNVDAKLLPELARKFVPSVTGSLVASDEATLRIVALALQEKANGLDVSVNPLVTSQSVADRRATDGPFASPVDGEFSPNAFSWPYLRSGGTMDIGVTEAWRKLRLRGVLGENDSAAGANRVKVLVMDAGFNLNADYPASRTLFPADAWGRPNTWGCNTGPGCEFHGTHVVQALAGQLDNNFGAAGPGAPVVDLLMAQSPSADVAQLMRYFTLALPAALSERPFIVNASFAFELDPLLTPVGDAFGVFFSSLRRAGMLVFVSAGNRGIDVDAMARLGSIELPYEALYVVPCENDGVICVGGLDWNTNRKAREGGGSNFGQVRSGDSGGTVDIFAPFDLWLGSNTAGGPSSVSRLSGTSFSSPFVAGVAALVKAANPSLSANEVERILMTTAHTGSPDSRVPRWVNANLAVSSVLGDVCELPSVTITSPAASVSVPVGSPVTFNGFGTDSPGLGRSAPLPASSLTWLENGTAVASGGTMTRTYTTTGSRTVRLVGRGCSAVSASATVMVNVVPATAAPNSAQILAPSVGTTVMVDLRDARGWYLPVQLIGRATNADGTATRDERLRWTISRDGRTVATAFGRAPTVNLYNNEERTLTYDIVLDVLDERGVPIAGLRRATSIRLESVPG</sequence>
<dbReference type="InterPro" id="IPR000209">
    <property type="entry name" value="Peptidase_S8/S53_dom"/>
</dbReference>
<dbReference type="PANTHER" id="PTHR43806">
    <property type="entry name" value="PEPTIDASE S8"/>
    <property type="match status" value="1"/>
</dbReference>
<dbReference type="Proteomes" id="UP000248326">
    <property type="component" value="Unassembled WGS sequence"/>
</dbReference>
<dbReference type="InterPro" id="IPR023828">
    <property type="entry name" value="Peptidase_S8_Ser-AS"/>
</dbReference>
<proteinExistence type="inferred from homology"/>
<dbReference type="RefSeq" id="WP_170131063.1">
    <property type="nucleotide sequence ID" value="NZ_QJSX01000011.1"/>
</dbReference>
<evidence type="ECO:0000256" key="4">
    <source>
        <dbReference type="ARBA" id="ARBA00022825"/>
    </source>
</evidence>
<evidence type="ECO:0000256" key="6">
    <source>
        <dbReference type="SAM" id="SignalP"/>
    </source>
</evidence>
<comment type="similarity">
    <text evidence="1 5">Belongs to the peptidase S8 family.</text>
</comment>
<dbReference type="SUPFAM" id="SSF52743">
    <property type="entry name" value="Subtilisin-like"/>
    <property type="match status" value="1"/>
</dbReference>
<dbReference type="GO" id="GO:0004252">
    <property type="term" value="F:serine-type endopeptidase activity"/>
    <property type="evidence" value="ECO:0007669"/>
    <property type="project" value="UniProtKB-UniRule"/>
</dbReference>
<evidence type="ECO:0000256" key="3">
    <source>
        <dbReference type="ARBA" id="ARBA00022801"/>
    </source>
</evidence>
<dbReference type="GO" id="GO:0006508">
    <property type="term" value="P:proteolysis"/>
    <property type="evidence" value="ECO:0007669"/>
    <property type="project" value="UniProtKB-KW"/>
</dbReference>
<keyword evidence="2 5" id="KW-0645">Protease</keyword>
<evidence type="ECO:0000256" key="1">
    <source>
        <dbReference type="ARBA" id="ARBA00011073"/>
    </source>
</evidence>
<reference evidence="8 9" key="1">
    <citation type="submission" date="2018-06" db="EMBL/GenBank/DDBJ databases">
        <title>Genomic Encyclopedia of Type Strains, Phase IV (KMG-IV): sequencing the most valuable type-strain genomes for metagenomic binning, comparative biology and taxonomic classification.</title>
        <authorList>
            <person name="Goeker M."/>
        </authorList>
    </citation>
    <scope>NUCLEOTIDE SEQUENCE [LARGE SCALE GENOMIC DNA]</scope>
    <source>
        <strain evidence="8 9">DSM 18048</strain>
    </source>
</reference>
<dbReference type="PROSITE" id="PS00138">
    <property type="entry name" value="SUBTILASE_SER"/>
    <property type="match status" value="1"/>
</dbReference>
<keyword evidence="6" id="KW-0732">Signal</keyword>
<dbReference type="PROSITE" id="PS51892">
    <property type="entry name" value="SUBTILASE"/>
    <property type="match status" value="1"/>
</dbReference>
<comment type="caution">
    <text evidence="8">The sequence shown here is derived from an EMBL/GenBank/DDBJ whole genome shotgun (WGS) entry which is preliminary data.</text>
</comment>
<dbReference type="PANTHER" id="PTHR43806:SF11">
    <property type="entry name" value="CEREVISIN-RELATED"/>
    <property type="match status" value="1"/>
</dbReference>
<dbReference type="PRINTS" id="PR00723">
    <property type="entry name" value="SUBTILISIN"/>
</dbReference>
<gene>
    <name evidence="8" type="ORF">DES52_111114</name>
</gene>
<evidence type="ECO:0000256" key="5">
    <source>
        <dbReference type="PROSITE-ProRule" id="PRU01240"/>
    </source>
</evidence>
<keyword evidence="4 5" id="KW-0720">Serine protease</keyword>
<feature type="active site" description="Charge relay system" evidence="5">
    <location>
        <position position="297"/>
    </location>
</feature>
<accession>A0A318S3H9</accession>
<dbReference type="InterPro" id="IPR015500">
    <property type="entry name" value="Peptidase_S8_subtilisin-rel"/>
</dbReference>
<dbReference type="AlphaFoldDB" id="A0A318S3H9"/>
<evidence type="ECO:0000256" key="2">
    <source>
        <dbReference type="ARBA" id="ARBA00022670"/>
    </source>
</evidence>
<evidence type="ECO:0000313" key="9">
    <source>
        <dbReference type="Proteomes" id="UP000248326"/>
    </source>
</evidence>
<dbReference type="EMBL" id="QJSX01000011">
    <property type="protein sequence ID" value="PYE52942.1"/>
    <property type="molecule type" value="Genomic_DNA"/>
</dbReference>
<organism evidence="8 9">
    <name type="scientific">Deinococcus yavapaiensis KR-236</name>
    <dbReference type="NCBI Taxonomy" id="694435"/>
    <lineage>
        <taxon>Bacteria</taxon>
        <taxon>Thermotogati</taxon>
        <taxon>Deinococcota</taxon>
        <taxon>Deinococci</taxon>
        <taxon>Deinococcales</taxon>
        <taxon>Deinococcaceae</taxon>
        <taxon>Deinococcus</taxon>
    </lineage>
</organism>
<dbReference type="InterPro" id="IPR036852">
    <property type="entry name" value="Peptidase_S8/S53_dom_sf"/>
</dbReference>
<keyword evidence="3 5" id="KW-0378">Hydrolase</keyword>
<evidence type="ECO:0000313" key="8">
    <source>
        <dbReference type="EMBL" id="PYE52942.1"/>
    </source>
</evidence>
<dbReference type="Gene3D" id="3.40.50.200">
    <property type="entry name" value="Peptidase S8/S53 domain"/>
    <property type="match status" value="1"/>
</dbReference>
<dbReference type="Pfam" id="PF00082">
    <property type="entry name" value="Peptidase_S8"/>
    <property type="match status" value="1"/>
</dbReference>
<name>A0A318S3H9_9DEIO</name>
<feature type="active site" description="Charge relay system" evidence="5">
    <location>
        <position position="259"/>
    </location>
</feature>
<feature type="signal peptide" evidence="6">
    <location>
        <begin position="1"/>
        <end position="21"/>
    </location>
</feature>
<evidence type="ECO:0000259" key="7">
    <source>
        <dbReference type="Pfam" id="PF00082"/>
    </source>
</evidence>
<dbReference type="InterPro" id="IPR050131">
    <property type="entry name" value="Peptidase_S8_subtilisin-like"/>
</dbReference>